<evidence type="ECO:0000313" key="1">
    <source>
        <dbReference type="EMBL" id="MFD2184045.1"/>
    </source>
</evidence>
<name>A0ABW5ANF2_9BRAD</name>
<dbReference type="PANTHER" id="PTHR30024">
    <property type="entry name" value="ALIPHATIC SULFONATES-BINDING PROTEIN-RELATED"/>
    <property type="match status" value="1"/>
</dbReference>
<comment type="caution">
    <text evidence="1">The sequence shown here is derived from an EMBL/GenBank/DDBJ whole genome shotgun (WGS) entry which is preliminary data.</text>
</comment>
<dbReference type="RefSeq" id="WP_378479193.1">
    <property type="nucleotide sequence ID" value="NZ_JBHUIW010000023.1"/>
</dbReference>
<dbReference type="PIRSF" id="PIRSF027386">
    <property type="entry name" value="UCP027386_ABC_sbc_TM0202"/>
    <property type="match status" value="1"/>
</dbReference>
<keyword evidence="2" id="KW-1185">Reference proteome</keyword>
<dbReference type="Pfam" id="PF13379">
    <property type="entry name" value="NMT1_2"/>
    <property type="match status" value="1"/>
</dbReference>
<evidence type="ECO:0000313" key="2">
    <source>
        <dbReference type="Proteomes" id="UP001597314"/>
    </source>
</evidence>
<dbReference type="Gene3D" id="3.40.190.10">
    <property type="entry name" value="Periplasmic binding protein-like II"/>
    <property type="match status" value="2"/>
</dbReference>
<dbReference type="SUPFAM" id="SSF53850">
    <property type="entry name" value="Periplasmic binding protein-like II"/>
    <property type="match status" value="1"/>
</dbReference>
<dbReference type="EMBL" id="JBHUIW010000023">
    <property type="protein sequence ID" value="MFD2184045.1"/>
    <property type="molecule type" value="Genomic_DNA"/>
</dbReference>
<dbReference type="Proteomes" id="UP001597314">
    <property type="component" value="Unassembled WGS sequence"/>
</dbReference>
<organism evidence="1 2">
    <name type="scientific">Rhodoplanes azumiensis</name>
    <dbReference type="NCBI Taxonomy" id="1897628"/>
    <lineage>
        <taxon>Bacteria</taxon>
        <taxon>Pseudomonadati</taxon>
        <taxon>Pseudomonadota</taxon>
        <taxon>Alphaproteobacteria</taxon>
        <taxon>Hyphomicrobiales</taxon>
        <taxon>Nitrobacteraceae</taxon>
        <taxon>Rhodoplanes</taxon>
    </lineage>
</organism>
<accession>A0ABW5ANF2</accession>
<dbReference type="InterPro" id="IPR027024">
    <property type="entry name" value="UCP027386_ABC_sbc_TM0202"/>
</dbReference>
<dbReference type="PROSITE" id="PS51318">
    <property type="entry name" value="TAT"/>
    <property type="match status" value="1"/>
</dbReference>
<sequence>MVSANRRDALTGLAAAGVAGLLPRVVAPVNASPAKTGEKLASLVINGMPATPSVVMARLIETGTLSRFADKAQLKVWRTPDQMRAGVVSGEMAVFGTPSYSCANMRNRGVPVRLMNIVTWGLLYLMSRDDGVRKIEDMAGKTVLMAFRNDAPDLIFRMTLRKLGMNPDTDVKLHYVGAPTEAVQLLLADRASLAVISEPAATAAQIRGAQAGIAVRRAADLTAVYGRLTGRPPRIAQAGLGVREDFLQANPELVRAIHQGCVESARWVLDNPAEAGKLGATTLDLAAPVVEKSIPHFRLDVVAAADAKPDLQHYFTALMEMSPDILGGRLPDDAFYWGPAA</sequence>
<proteinExistence type="predicted"/>
<dbReference type="InterPro" id="IPR006311">
    <property type="entry name" value="TAT_signal"/>
</dbReference>
<reference evidence="2" key="1">
    <citation type="journal article" date="2019" name="Int. J. Syst. Evol. Microbiol.">
        <title>The Global Catalogue of Microorganisms (GCM) 10K type strain sequencing project: providing services to taxonomists for standard genome sequencing and annotation.</title>
        <authorList>
            <consortium name="The Broad Institute Genomics Platform"/>
            <consortium name="The Broad Institute Genome Sequencing Center for Infectious Disease"/>
            <person name="Wu L."/>
            <person name="Ma J."/>
        </authorList>
    </citation>
    <scope>NUCLEOTIDE SEQUENCE [LARGE SCALE GENOMIC DNA]</scope>
    <source>
        <strain evidence="2">CGMCC 1.6774</strain>
    </source>
</reference>
<protein>
    <submittedName>
        <fullName evidence="1">ABC transporter substrate-binding protein</fullName>
    </submittedName>
</protein>
<dbReference type="PANTHER" id="PTHR30024:SF46">
    <property type="entry name" value="ABC TRANSPORTER, SUBSTRATE-BINDING LIPOPROTEIN"/>
    <property type="match status" value="1"/>
</dbReference>
<gene>
    <name evidence="1" type="ORF">ACFSOX_17970</name>
</gene>